<proteinExistence type="predicted"/>
<dbReference type="Proteomes" id="UP001066276">
    <property type="component" value="Chromosome 4_2"/>
</dbReference>
<evidence type="ECO:0000313" key="2">
    <source>
        <dbReference type="EMBL" id="KAJ1165675.1"/>
    </source>
</evidence>
<dbReference type="Gene3D" id="1.20.5.2280">
    <property type="match status" value="1"/>
</dbReference>
<feature type="coiled-coil region" evidence="1">
    <location>
        <begin position="9"/>
        <end position="64"/>
    </location>
</feature>
<evidence type="ECO:0008006" key="4">
    <source>
        <dbReference type="Google" id="ProtNLM"/>
    </source>
</evidence>
<comment type="caution">
    <text evidence="2">The sequence shown here is derived from an EMBL/GenBank/DDBJ whole genome shotgun (WGS) entry which is preliminary data.</text>
</comment>
<keyword evidence="3" id="KW-1185">Reference proteome</keyword>
<dbReference type="AlphaFoldDB" id="A0AAV7SNR5"/>
<gene>
    <name evidence="2" type="ORF">NDU88_006092</name>
</gene>
<evidence type="ECO:0000256" key="1">
    <source>
        <dbReference type="SAM" id="Coils"/>
    </source>
</evidence>
<dbReference type="EMBL" id="JANPWB010000008">
    <property type="protein sequence ID" value="KAJ1165675.1"/>
    <property type="molecule type" value="Genomic_DNA"/>
</dbReference>
<evidence type="ECO:0000313" key="3">
    <source>
        <dbReference type="Proteomes" id="UP001066276"/>
    </source>
</evidence>
<dbReference type="PANTHER" id="PTHR11505">
    <property type="entry name" value="L1 TRANSPOSABLE ELEMENT-RELATED"/>
    <property type="match status" value="1"/>
</dbReference>
<reference evidence="2" key="1">
    <citation type="journal article" date="2022" name="bioRxiv">
        <title>Sequencing and chromosome-scale assembly of the giantPleurodeles waltlgenome.</title>
        <authorList>
            <person name="Brown T."/>
            <person name="Elewa A."/>
            <person name="Iarovenko S."/>
            <person name="Subramanian E."/>
            <person name="Araus A.J."/>
            <person name="Petzold A."/>
            <person name="Susuki M."/>
            <person name="Suzuki K.-i.T."/>
            <person name="Hayashi T."/>
            <person name="Toyoda A."/>
            <person name="Oliveira C."/>
            <person name="Osipova E."/>
            <person name="Leigh N.D."/>
            <person name="Simon A."/>
            <person name="Yun M.H."/>
        </authorList>
    </citation>
    <scope>NUCLEOTIDE SEQUENCE</scope>
    <source>
        <strain evidence="2">20211129_DDA</strain>
        <tissue evidence="2">Liver</tissue>
    </source>
</reference>
<dbReference type="SUPFAM" id="SSF57997">
    <property type="entry name" value="Tropomyosin"/>
    <property type="match status" value="1"/>
</dbReference>
<dbReference type="InterPro" id="IPR004244">
    <property type="entry name" value="Transposase_22"/>
</dbReference>
<sequence>MFYTIESRLERMKDRMDKQDTRIQGAKDRISNLDDGANNMEKGLEQIENRLRMVATKNEDLEARGRRNNICIMGIVESTDTGRLDTFVEILLTNTC</sequence>
<organism evidence="2 3">
    <name type="scientific">Pleurodeles waltl</name>
    <name type="common">Iberian ribbed newt</name>
    <dbReference type="NCBI Taxonomy" id="8319"/>
    <lineage>
        <taxon>Eukaryota</taxon>
        <taxon>Metazoa</taxon>
        <taxon>Chordata</taxon>
        <taxon>Craniata</taxon>
        <taxon>Vertebrata</taxon>
        <taxon>Euteleostomi</taxon>
        <taxon>Amphibia</taxon>
        <taxon>Batrachia</taxon>
        <taxon>Caudata</taxon>
        <taxon>Salamandroidea</taxon>
        <taxon>Salamandridae</taxon>
        <taxon>Pleurodelinae</taxon>
        <taxon>Pleurodeles</taxon>
    </lineage>
</organism>
<accession>A0AAV7SNR5</accession>
<name>A0AAV7SNR5_PLEWA</name>
<keyword evidence="1" id="KW-0175">Coiled coil</keyword>
<protein>
    <recommendedName>
        <fullName evidence="4">t-SNARE coiled-coil homology domain-containing protein</fullName>
    </recommendedName>
</protein>